<keyword evidence="4 5" id="KW-0663">Pyridoxal phosphate</keyword>
<name>A0A5Q2MC30_9ACTN</name>
<keyword evidence="2 6" id="KW-0032">Aminotransferase</keyword>
<reference evidence="6 7" key="1">
    <citation type="submission" date="2019-11" db="EMBL/GenBank/DDBJ databases">
        <authorList>
            <person name="Li J."/>
        </authorList>
    </citation>
    <scope>NUCLEOTIDE SEQUENCE [LARGE SCALE GENOMIC DNA]</scope>
    <source>
        <strain evidence="6 7">MF47</strain>
    </source>
</reference>
<dbReference type="KEGG" id="aef:GEV26_04345"/>
<keyword evidence="3 6" id="KW-0808">Transferase</keyword>
<gene>
    <name evidence="6" type="ORF">GEV26_04345</name>
</gene>
<evidence type="ECO:0000256" key="1">
    <source>
        <dbReference type="ARBA" id="ARBA00008954"/>
    </source>
</evidence>
<evidence type="ECO:0000313" key="6">
    <source>
        <dbReference type="EMBL" id="QGG40654.1"/>
    </source>
</evidence>
<dbReference type="Proteomes" id="UP000392064">
    <property type="component" value="Chromosome"/>
</dbReference>
<dbReference type="GO" id="GO:0030170">
    <property type="term" value="F:pyridoxal phosphate binding"/>
    <property type="evidence" value="ECO:0007669"/>
    <property type="project" value="InterPro"/>
</dbReference>
<dbReference type="PIRSF" id="PIRSF000521">
    <property type="entry name" value="Transaminase_4ab_Lys_Orn"/>
    <property type="match status" value="1"/>
</dbReference>
<accession>A0A5Q2MC30</accession>
<dbReference type="Pfam" id="PF00202">
    <property type="entry name" value="Aminotran_3"/>
    <property type="match status" value="1"/>
</dbReference>
<dbReference type="GO" id="GO:0008483">
    <property type="term" value="F:transaminase activity"/>
    <property type="evidence" value="ECO:0007669"/>
    <property type="project" value="UniProtKB-KW"/>
</dbReference>
<evidence type="ECO:0000256" key="4">
    <source>
        <dbReference type="ARBA" id="ARBA00022898"/>
    </source>
</evidence>
<evidence type="ECO:0000256" key="5">
    <source>
        <dbReference type="RuleBase" id="RU003560"/>
    </source>
</evidence>
<dbReference type="Gene3D" id="3.40.640.10">
    <property type="entry name" value="Type I PLP-dependent aspartate aminotransferase-like (Major domain)"/>
    <property type="match status" value="1"/>
</dbReference>
<dbReference type="Gene3D" id="3.90.1150.10">
    <property type="entry name" value="Aspartate Aminotransferase, domain 1"/>
    <property type="match status" value="1"/>
</dbReference>
<dbReference type="PROSITE" id="PS00600">
    <property type="entry name" value="AA_TRANSFER_CLASS_3"/>
    <property type="match status" value="1"/>
</dbReference>
<dbReference type="InterPro" id="IPR005814">
    <property type="entry name" value="Aminotrans_3"/>
</dbReference>
<dbReference type="InterPro" id="IPR015421">
    <property type="entry name" value="PyrdxlP-dep_Trfase_major"/>
</dbReference>
<dbReference type="FunFam" id="3.40.640.10:FF:000014">
    <property type="entry name" value="Adenosylmethionine-8-amino-7-oxononanoate aminotransferase, probable"/>
    <property type="match status" value="1"/>
</dbReference>
<dbReference type="InterPro" id="IPR015422">
    <property type="entry name" value="PyrdxlP-dep_Trfase_small"/>
</dbReference>
<proteinExistence type="inferred from homology"/>
<dbReference type="InterPro" id="IPR015424">
    <property type="entry name" value="PyrdxlP-dep_Trfase"/>
</dbReference>
<dbReference type="AlphaFoldDB" id="A0A5Q2MC30"/>
<evidence type="ECO:0000313" key="7">
    <source>
        <dbReference type="Proteomes" id="UP000392064"/>
    </source>
</evidence>
<evidence type="ECO:0000256" key="3">
    <source>
        <dbReference type="ARBA" id="ARBA00022679"/>
    </source>
</evidence>
<protein>
    <submittedName>
        <fullName evidence="6">Aminotransferase class III-fold pyridoxal phosphate-dependent enzyme</fullName>
    </submittedName>
</protein>
<comment type="similarity">
    <text evidence="1 5">Belongs to the class-III pyridoxal-phosphate-dependent aminotransferase family.</text>
</comment>
<dbReference type="SUPFAM" id="SSF53383">
    <property type="entry name" value="PLP-dependent transferases"/>
    <property type="match status" value="1"/>
</dbReference>
<dbReference type="PANTHER" id="PTHR43094:SF1">
    <property type="entry name" value="AMINOTRANSFERASE CLASS-III"/>
    <property type="match status" value="1"/>
</dbReference>
<evidence type="ECO:0000256" key="2">
    <source>
        <dbReference type="ARBA" id="ARBA00022576"/>
    </source>
</evidence>
<dbReference type="CDD" id="cd00610">
    <property type="entry name" value="OAT_like"/>
    <property type="match status" value="1"/>
</dbReference>
<dbReference type="InterPro" id="IPR049704">
    <property type="entry name" value="Aminotrans_3_PPA_site"/>
</dbReference>
<dbReference type="RefSeq" id="WP_153651925.1">
    <property type="nucleotide sequence ID" value="NZ_CP045737.1"/>
</dbReference>
<dbReference type="EMBL" id="CP045737">
    <property type="protein sequence ID" value="QGG40654.1"/>
    <property type="molecule type" value="Genomic_DNA"/>
</dbReference>
<dbReference type="PANTHER" id="PTHR43094">
    <property type="entry name" value="AMINOTRANSFERASE"/>
    <property type="match status" value="1"/>
</dbReference>
<organism evidence="6 7">
    <name type="scientific">Aeromicrobium yanjiei</name>
    <dbReference type="NCBI Taxonomy" id="2662028"/>
    <lineage>
        <taxon>Bacteria</taxon>
        <taxon>Bacillati</taxon>
        <taxon>Actinomycetota</taxon>
        <taxon>Actinomycetes</taxon>
        <taxon>Propionibacteriales</taxon>
        <taxon>Nocardioidaceae</taxon>
        <taxon>Aeromicrobium</taxon>
    </lineage>
</organism>
<sequence>MDVPNPEHDRLQQSAKDHLVLHFSKQEIDDLLVLDRGEGPYVFDTKGRRYIDALSSLFCSQLGYSYGEEMADAARRQLTSLAFNTSWGTSHPAAIDLAEKIADLAPADDYRVFFTGGGSESVEAAWKMVREHFIAIGQPQRTKAIARDRAYHGVTLGALSFTGVRPFKEGFGEPPVPVTHVSNTNTFRAPDGADEAAFCARLLAEVEEAIVAAGADEVALIIAEPVQNAGGCFTAPAGYWPGLRRLADQYGVLLMADEVITGFGRIGEWFASSREGVAPDLVTVAKGLTSAYAPMGATLVRERVIAPLVEQRKVFRHGITFGGHPLSAALAMKSIEIIERDQVLENVRAQADPLRERLNHLLDLPIVGDVRGAGFFWAMELVKDDAATRFDQAERDDLLRGFLPARLREAGLIARCDDRGDSVLQIAPPLISDAALLDDIAAGLTDVLRDAGKHMSLS</sequence>
<keyword evidence="7" id="KW-1185">Reference proteome</keyword>